<dbReference type="EMBL" id="JAWQEG010000193">
    <property type="protein sequence ID" value="KAK3893628.1"/>
    <property type="molecule type" value="Genomic_DNA"/>
</dbReference>
<gene>
    <name evidence="4" type="ORF">Pcinc_001146</name>
    <name evidence="2" type="ORF">Pcinc_002541</name>
    <name evidence="3" type="ORF">Pcinc_002547</name>
</gene>
<dbReference type="AlphaFoldDB" id="A0AAE1GQ30"/>
<name>A0AAE1GQ30_PETCI</name>
<evidence type="ECO:0000313" key="5">
    <source>
        <dbReference type="Proteomes" id="UP001286313"/>
    </source>
</evidence>
<accession>A0AAE1GQ30</accession>
<feature type="compositionally biased region" description="Basic and acidic residues" evidence="1">
    <location>
        <begin position="1"/>
        <end position="12"/>
    </location>
</feature>
<feature type="region of interest" description="Disordered" evidence="1">
    <location>
        <begin position="1"/>
        <end position="20"/>
    </location>
</feature>
<evidence type="ECO:0000256" key="1">
    <source>
        <dbReference type="SAM" id="MobiDB-lite"/>
    </source>
</evidence>
<dbReference type="Proteomes" id="UP001286313">
    <property type="component" value="Unassembled WGS sequence"/>
</dbReference>
<evidence type="ECO:0000313" key="3">
    <source>
        <dbReference type="EMBL" id="KAK3893634.1"/>
    </source>
</evidence>
<organism evidence="2 5">
    <name type="scientific">Petrolisthes cinctipes</name>
    <name type="common">Flat porcelain crab</name>
    <dbReference type="NCBI Taxonomy" id="88211"/>
    <lineage>
        <taxon>Eukaryota</taxon>
        <taxon>Metazoa</taxon>
        <taxon>Ecdysozoa</taxon>
        <taxon>Arthropoda</taxon>
        <taxon>Crustacea</taxon>
        <taxon>Multicrustacea</taxon>
        <taxon>Malacostraca</taxon>
        <taxon>Eumalacostraca</taxon>
        <taxon>Eucarida</taxon>
        <taxon>Decapoda</taxon>
        <taxon>Pleocyemata</taxon>
        <taxon>Anomura</taxon>
        <taxon>Galatheoidea</taxon>
        <taxon>Porcellanidae</taxon>
        <taxon>Petrolisthes</taxon>
    </lineage>
</organism>
<dbReference type="EMBL" id="JAWQEG010000193">
    <property type="protein sequence ID" value="KAK3893634.1"/>
    <property type="molecule type" value="Genomic_DNA"/>
</dbReference>
<comment type="caution">
    <text evidence="2">The sequence shown here is derived from an EMBL/GenBank/DDBJ whole genome shotgun (WGS) entry which is preliminary data.</text>
</comment>
<sequence length="96" mass="11264">MIGSKVVDKNQEQQRAQYRPQGYTTKLAVCPGVPAHTNTWMTTAHPRHMDDYCSPRHMDDYCSLRHMDDYCSPRHISDYCSPQHMDDYCSPRHMDD</sequence>
<evidence type="ECO:0000313" key="4">
    <source>
        <dbReference type="EMBL" id="KAK3895131.1"/>
    </source>
</evidence>
<reference evidence="2" key="1">
    <citation type="submission" date="2023-10" db="EMBL/GenBank/DDBJ databases">
        <title>Genome assemblies of two species of porcelain crab, Petrolisthes cinctipes and Petrolisthes manimaculis (Anomura: Porcellanidae).</title>
        <authorList>
            <person name="Angst P."/>
        </authorList>
    </citation>
    <scope>NUCLEOTIDE SEQUENCE</scope>
    <source>
        <strain evidence="2">PB745_01</strain>
        <tissue evidence="2">Gill</tissue>
    </source>
</reference>
<protein>
    <submittedName>
        <fullName evidence="2">Uncharacterized protein</fullName>
    </submittedName>
</protein>
<dbReference type="EMBL" id="JAWQEG010000066">
    <property type="protein sequence ID" value="KAK3895131.1"/>
    <property type="molecule type" value="Genomic_DNA"/>
</dbReference>
<evidence type="ECO:0000313" key="2">
    <source>
        <dbReference type="EMBL" id="KAK3893628.1"/>
    </source>
</evidence>
<keyword evidence="5" id="KW-1185">Reference proteome</keyword>
<proteinExistence type="predicted"/>